<evidence type="ECO:0000313" key="13">
    <source>
        <dbReference type="Proteomes" id="UP000075606"/>
    </source>
</evidence>
<dbReference type="InterPro" id="IPR000713">
    <property type="entry name" value="Mur_ligase_N"/>
</dbReference>
<dbReference type="PANTHER" id="PTHR23135">
    <property type="entry name" value="MUR LIGASE FAMILY MEMBER"/>
    <property type="match status" value="1"/>
</dbReference>
<dbReference type="AlphaFoldDB" id="A0A150X8Z7"/>
<protein>
    <recommendedName>
        <fullName evidence="7">UDP-N-acetylmuramoyl-L-alanyl-D-glutamate--2,6-diaminopimelate ligase</fullName>
        <ecNumber evidence="7">6.3.2.13</ecNumber>
    </recommendedName>
    <alternativeName>
        <fullName evidence="7">Meso-A2pm-adding enzyme</fullName>
    </alternativeName>
    <alternativeName>
        <fullName evidence="7">Meso-diaminopimelate-adding enzyme</fullName>
    </alternativeName>
    <alternativeName>
        <fullName evidence="7">UDP-MurNAc-L-Ala-D-Glu:meso-diaminopimelate ligase</fullName>
    </alternativeName>
    <alternativeName>
        <fullName evidence="7">UDP-MurNAc-tripeptide synthetase</fullName>
    </alternativeName>
    <alternativeName>
        <fullName evidence="7">UDP-N-acetylmuramyl-tripeptide synthetase</fullName>
    </alternativeName>
</protein>
<comment type="similarity">
    <text evidence="1 7">Belongs to the MurCDEF family. MurE subfamily.</text>
</comment>
<feature type="binding site" evidence="7">
    <location>
        <begin position="112"/>
        <end position="118"/>
    </location>
    <ligand>
        <name>ATP</name>
        <dbReference type="ChEBI" id="CHEBI:30616"/>
    </ligand>
</feature>
<keyword evidence="7" id="KW-0460">Magnesium</keyword>
<keyword evidence="6 7" id="KW-0961">Cell wall biogenesis/degradation</keyword>
<dbReference type="InterPro" id="IPR035911">
    <property type="entry name" value="MurE/MurF_N"/>
</dbReference>
<dbReference type="InterPro" id="IPR004101">
    <property type="entry name" value="Mur_ligase_C"/>
</dbReference>
<comment type="catalytic activity">
    <reaction evidence="7">
        <text>UDP-N-acetyl-alpha-D-muramoyl-L-alanyl-D-glutamate + meso-2,6-diaminopimelate + ATP = UDP-N-acetyl-alpha-D-muramoyl-L-alanyl-gamma-D-glutamyl-meso-2,6-diaminopimelate + ADP + phosphate + H(+)</text>
        <dbReference type="Rhea" id="RHEA:23676"/>
        <dbReference type="ChEBI" id="CHEBI:15378"/>
        <dbReference type="ChEBI" id="CHEBI:30616"/>
        <dbReference type="ChEBI" id="CHEBI:43474"/>
        <dbReference type="ChEBI" id="CHEBI:57791"/>
        <dbReference type="ChEBI" id="CHEBI:83900"/>
        <dbReference type="ChEBI" id="CHEBI:83905"/>
        <dbReference type="ChEBI" id="CHEBI:456216"/>
        <dbReference type="EC" id="6.3.2.13"/>
    </reaction>
</comment>
<evidence type="ECO:0000313" key="12">
    <source>
        <dbReference type="EMBL" id="KYG75173.1"/>
    </source>
</evidence>
<keyword evidence="4 7" id="KW-0573">Peptidoglycan synthesis</keyword>
<evidence type="ECO:0000256" key="8">
    <source>
        <dbReference type="RuleBase" id="RU004135"/>
    </source>
</evidence>
<dbReference type="NCBIfam" id="NF001126">
    <property type="entry name" value="PRK00139.1-4"/>
    <property type="match status" value="1"/>
</dbReference>
<feature type="binding site" evidence="7">
    <location>
        <position position="187"/>
    </location>
    <ligand>
        <name>UDP-N-acetyl-alpha-D-muramoyl-L-alanyl-D-glutamate</name>
        <dbReference type="ChEBI" id="CHEBI:83900"/>
    </ligand>
</feature>
<keyword evidence="7" id="KW-0067">ATP-binding</keyword>
<comment type="function">
    <text evidence="7">Catalyzes the addition of meso-diaminopimelic acid to the nucleotide precursor UDP-N-acetylmuramoyl-L-alanyl-D-glutamate (UMAG) in the biosynthesis of bacterial cell-wall peptidoglycan.</text>
</comment>
<sequence>MAALKDILYKVSLQSVSGNMETEVTSLAFDSRKVQDGTAFVAVKGTQVDGHEFISSSIESGAVAIICEEMPQDQPEGVAFIQVQDSSKALGFMAANFYGNPSEKLKLVGVTGTNGKTTCVTLLHQLFRALGYNTGLLSTVVNKINEEELPATHTTPDAITLNETLAQMVSKGCTHCFMESSSHAIVQNRIAGLKYQGAVFTNLSHEHLDYHKTFDEYIKAKKLLFDNLPAGSFALVNYDDKRGPIMLQNTKAWKHKFALKSFADYKAKILSNTLQGLELDISGYTVWFKLIGDFNAYNLLAVFGTAVLLGEEETEVLEQLSNLDPAPGRFEQVITNTGITALVDYAHTPDALENVLSTIKEFRTGNETVITVVGCGGNRDKDKRPIMAKIACDLSDKVILTSDNPRFEEPGDILKDMQAGITPSNFRKTLTIEDRREAIKAACAMAQPNDIILVAGKGHETYQEIKGVRNDFDDRKVLSEMLNLIHKPN</sequence>
<feature type="short sequence motif" description="Meso-diaminopimelate recognition motif" evidence="7">
    <location>
        <begin position="403"/>
        <end position="406"/>
    </location>
</feature>
<dbReference type="GO" id="GO:0051301">
    <property type="term" value="P:cell division"/>
    <property type="evidence" value="ECO:0007669"/>
    <property type="project" value="UniProtKB-KW"/>
</dbReference>
<feature type="binding site" evidence="7">
    <location>
        <position position="31"/>
    </location>
    <ligand>
        <name>UDP-N-acetyl-alpha-D-muramoyl-L-alanyl-D-glutamate</name>
        <dbReference type="ChEBI" id="CHEBI:83900"/>
    </ligand>
</feature>
<dbReference type="GO" id="GO:0008360">
    <property type="term" value="P:regulation of cell shape"/>
    <property type="evidence" value="ECO:0007669"/>
    <property type="project" value="UniProtKB-KW"/>
</dbReference>
<dbReference type="SUPFAM" id="SSF63418">
    <property type="entry name" value="MurE/MurF N-terminal domain"/>
    <property type="match status" value="1"/>
</dbReference>
<evidence type="ECO:0000259" key="10">
    <source>
        <dbReference type="Pfam" id="PF02875"/>
    </source>
</evidence>
<dbReference type="GO" id="GO:0005737">
    <property type="term" value="C:cytoplasm"/>
    <property type="evidence" value="ECO:0007669"/>
    <property type="project" value="UniProtKB-SubCell"/>
</dbReference>
<keyword evidence="5 7" id="KW-0131">Cell cycle</keyword>
<dbReference type="GO" id="GO:0000287">
    <property type="term" value="F:magnesium ion binding"/>
    <property type="evidence" value="ECO:0007669"/>
    <property type="project" value="UniProtKB-UniRule"/>
</dbReference>
<dbReference type="NCBIfam" id="TIGR01085">
    <property type="entry name" value="murE"/>
    <property type="match status" value="1"/>
</dbReference>
<accession>A0A150X8Z7</accession>
<feature type="modified residue" description="N6-carboxylysine" evidence="7">
    <location>
        <position position="221"/>
    </location>
</feature>
<dbReference type="Pfam" id="PF01225">
    <property type="entry name" value="Mur_ligase"/>
    <property type="match status" value="1"/>
</dbReference>
<gene>
    <name evidence="7" type="primary">murE</name>
    <name evidence="12" type="ORF">AWW68_10210</name>
</gene>
<comment type="cofactor">
    <cofactor evidence="7">
        <name>Mg(2+)</name>
        <dbReference type="ChEBI" id="CHEBI:18420"/>
    </cofactor>
</comment>
<dbReference type="GO" id="GO:0009252">
    <property type="term" value="P:peptidoglycan biosynthetic process"/>
    <property type="evidence" value="ECO:0007669"/>
    <property type="project" value="UniProtKB-UniRule"/>
</dbReference>
<dbReference type="Pfam" id="PF08245">
    <property type="entry name" value="Mur_ligase_M"/>
    <property type="match status" value="1"/>
</dbReference>
<feature type="binding site" evidence="7">
    <location>
        <position position="456"/>
    </location>
    <ligand>
        <name>meso-2,6-diaminopimelate</name>
        <dbReference type="ChEBI" id="CHEBI:57791"/>
    </ligand>
</feature>
<evidence type="ECO:0000256" key="3">
    <source>
        <dbReference type="ARBA" id="ARBA00022960"/>
    </source>
</evidence>
<proteinExistence type="inferred from homology"/>
<feature type="binding site" evidence="7">
    <location>
        <position position="189"/>
    </location>
    <ligand>
        <name>UDP-N-acetyl-alpha-D-muramoyl-L-alanyl-D-glutamate</name>
        <dbReference type="ChEBI" id="CHEBI:83900"/>
    </ligand>
</feature>
<feature type="binding site" evidence="7">
    <location>
        <position position="379"/>
    </location>
    <ligand>
        <name>meso-2,6-diaminopimelate</name>
        <dbReference type="ChEBI" id="CHEBI:57791"/>
    </ligand>
</feature>
<dbReference type="GO" id="GO:0071555">
    <property type="term" value="P:cell wall organization"/>
    <property type="evidence" value="ECO:0007669"/>
    <property type="project" value="UniProtKB-KW"/>
</dbReference>
<feature type="binding site" evidence="7">
    <location>
        <begin position="403"/>
        <end position="406"/>
    </location>
    <ligand>
        <name>meso-2,6-diaminopimelate</name>
        <dbReference type="ChEBI" id="CHEBI:57791"/>
    </ligand>
</feature>
<feature type="domain" description="Mur ligase C-terminal" evidence="10">
    <location>
        <begin position="328"/>
        <end position="458"/>
    </location>
</feature>
<dbReference type="SUPFAM" id="SSF53623">
    <property type="entry name" value="MurD-like peptide ligases, catalytic domain"/>
    <property type="match status" value="1"/>
</dbReference>
<dbReference type="NCBIfam" id="NF001124">
    <property type="entry name" value="PRK00139.1-2"/>
    <property type="match status" value="1"/>
</dbReference>
<keyword evidence="3 7" id="KW-0133">Cell shape</keyword>
<dbReference type="GO" id="GO:0005524">
    <property type="term" value="F:ATP binding"/>
    <property type="evidence" value="ECO:0007669"/>
    <property type="project" value="UniProtKB-UniRule"/>
</dbReference>
<name>A0A150X8Z7_9BACT</name>
<comment type="pathway">
    <text evidence="7 8">Cell wall biogenesis; peptidoglycan biosynthesis.</text>
</comment>
<feature type="binding site" evidence="7">
    <location>
        <position position="460"/>
    </location>
    <ligand>
        <name>meso-2,6-diaminopimelate</name>
        <dbReference type="ChEBI" id="CHEBI:57791"/>
    </ligand>
</feature>
<dbReference type="SUPFAM" id="SSF53244">
    <property type="entry name" value="MurD-like peptide ligases, peptide-binding domain"/>
    <property type="match status" value="1"/>
</dbReference>
<reference evidence="12 13" key="1">
    <citation type="submission" date="2016-01" db="EMBL/GenBank/DDBJ databases">
        <title>Genome sequencing of Roseivirga spongicola UST030701-084.</title>
        <authorList>
            <person name="Selvaratnam C."/>
            <person name="Thevarajoo S."/>
            <person name="Goh K.M."/>
            <person name="Ee R."/>
            <person name="Chan K.-G."/>
            <person name="Chong C.S."/>
        </authorList>
    </citation>
    <scope>NUCLEOTIDE SEQUENCE [LARGE SCALE GENOMIC DNA]</scope>
    <source>
        <strain evidence="12 13">UST030701-084</strain>
    </source>
</reference>
<dbReference type="EC" id="6.3.2.13" evidence="7"/>
<feature type="binding site" evidence="7">
    <location>
        <position position="181"/>
    </location>
    <ligand>
        <name>UDP-N-acetyl-alpha-D-muramoyl-L-alanyl-D-glutamate</name>
        <dbReference type="ChEBI" id="CHEBI:83900"/>
    </ligand>
</feature>
<dbReference type="UniPathway" id="UPA00219"/>
<organism evidence="12 13">
    <name type="scientific">Roseivirga spongicola</name>
    <dbReference type="NCBI Taxonomy" id="333140"/>
    <lineage>
        <taxon>Bacteria</taxon>
        <taxon>Pseudomonadati</taxon>
        <taxon>Bacteroidota</taxon>
        <taxon>Cytophagia</taxon>
        <taxon>Cytophagales</taxon>
        <taxon>Roseivirgaceae</taxon>
        <taxon>Roseivirga</taxon>
    </lineage>
</organism>
<feature type="domain" description="Mur ligase N-terminal catalytic" evidence="9">
    <location>
        <begin position="24"/>
        <end position="98"/>
    </location>
</feature>
<evidence type="ECO:0000256" key="1">
    <source>
        <dbReference type="ARBA" id="ARBA00005898"/>
    </source>
</evidence>
<keyword evidence="7" id="KW-0963">Cytoplasm</keyword>
<feature type="binding site" evidence="7">
    <location>
        <begin position="154"/>
        <end position="155"/>
    </location>
    <ligand>
        <name>UDP-N-acetyl-alpha-D-muramoyl-L-alanyl-D-glutamate</name>
        <dbReference type="ChEBI" id="CHEBI:83900"/>
    </ligand>
</feature>
<keyword evidence="13" id="KW-1185">Reference proteome</keyword>
<comment type="caution">
    <text evidence="12">The sequence shown here is derived from an EMBL/GenBank/DDBJ whole genome shotgun (WGS) entry which is preliminary data.</text>
</comment>
<dbReference type="HAMAP" id="MF_00208">
    <property type="entry name" value="MurE"/>
    <property type="match status" value="1"/>
</dbReference>
<dbReference type="InterPro" id="IPR005761">
    <property type="entry name" value="UDP-N-AcMur-Glu-dNH2Pim_ligase"/>
</dbReference>
<dbReference type="PANTHER" id="PTHR23135:SF4">
    <property type="entry name" value="UDP-N-ACETYLMURAMOYL-L-ALANYL-D-GLUTAMATE--2,6-DIAMINOPIMELATE LIGASE MURE HOMOLOG, CHLOROPLASTIC"/>
    <property type="match status" value="1"/>
</dbReference>
<comment type="caution">
    <text evidence="7">Lacks conserved residue(s) required for the propagation of feature annotation.</text>
</comment>
<dbReference type="InterPro" id="IPR036565">
    <property type="entry name" value="Mur-like_cat_sf"/>
</dbReference>
<dbReference type="RefSeq" id="WP_068220975.1">
    <property type="nucleotide sequence ID" value="NZ_LRPC01000023.1"/>
</dbReference>
<evidence type="ECO:0000256" key="6">
    <source>
        <dbReference type="ARBA" id="ARBA00023316"/>
    </source>
</evidence>
<dbReference type="Pfam" id="PF02875">
    <property type="entry name" value="Mur_ligase_C"/>
    <property type="match status" value="1"/>
</dbReference>
<dbReference type="EMBL" id="LRPC01000023">
    <property type="protein sequence ID" value="KYG75173.1"/>
    <property type="molecule type" value="Genomic_DNA"/>
</dbReference>
<keyword evidence="7" id="KW-0547">Nucleotide-binding</keyword>
<evidence type="ECO:0000256" key="2">
    <source>
        <dbReference type="ARBA" id="ARBA00022618"/>
    </source>
</evidence>
<dbReference type="Gene3D" id="3.40.1190.10">
    <property type="entry name" value="Mur-like, catalytic domain"/>
    <property type="match status" value="1"/>
</dbReference>
<comment type="PTM">
    <text evidence="7">Carboxylation is probably crucial for Mg(2+) binding and, consequently, for the gamma-phosphate positioning of ATP.</text>
</comment>
<dbReference type="OrthoDB" id="9800958at2"/>
<dbReference type="Gene3D" id="3.90.190.20">
    <property type="entry name" value="Mur ligase, C-terminal domain"/>
    <property type="match status" value="1"/>
</dbReference>
<dbReference type="GO" id="GO:0008765">
    <property type="term" value="F:UDP-N-acetylmuramoylalanyl-D-glutamate-2,6-diaminopimelate ligase activity"/>
    <property type="evidence" value="ECO:0007669"/>
    <property type="project" value="UniProtKB-UniRule"/>
</dbReference>
<feature type="domain" description="Mur ligase central" evidence="11">
    <location>
        <begin position="110"/>
        <end position="305"/>
    </location>
</feature>
<comment type="subcellular location">
    <subcellularLocation>
        <location evidence="7 8">Cytoplasm</location>
    </subcellularLocation>
</comment>
<dbReference type="Gene3D" id="3.40.1390.10">
    <property type="entry name" value="MurE/MurF, N-terminal domain"/>
    <property type="match status" value="1"/>
</dbReference>
<keyword evidence="7 12" id="KW-0436">Ligase</keyword>
<evidence type="ECO:0000256" key="5">
    <source>
        <dbReference type="ARBA" id="ARBA00023306"/>
    </source>
</evidence>
<dbReference type="InterPro" id="IPR036615">
    <property type="entry name" value="Mur_ligase_C_dom_sf"/>
</dbReference>
<evidence type="ECO:0000256" key="7">
    <source>
        <dbReference type="HAMAP-Rule" id="MF_00208"/>
    </source>
</evidence>
<evidence type="ECO:0000259" key="11">
    <source>
        <dbReference type="Pfam" id="PF08245"/>
    </source>
</evidence>
<dbReference type="STRING" id="333140.AWW68_10210"/>
<evidence type="ECO:0000256" key="4">
    <source>
        <dbReference type="ARBA" id="ARBA00022984"/>
    </source>
</evidence>
<dbReference type="InterPro" id="IPR013221">
    <property type="entry name" value="Mur_ligase_cen"/>
</dbReference>
<keyword evidence="2 7" id="KW-0132">Cell division</keyword>
<evidence type="ECO:0000259" key="9">
    <source>
        <dbReference type="Pfam" id="PF01225"/>
    </source>
</evidence>
<dbReference type="Proteomes" id="UP000075606">
    <property type="component" value="Unassembled WGS sequence"/>
</dbReference>